<dbReference type="InterPro" id="IPR023076">
    <property type="entry name" value="HMG_CoA_Rdtase_CS"/>
</dbReference>
<reference evidence="7 8" key="1">
    <citation type="journal article" date="2013" name="Genome Announc.">
        <title>Draft Genome Sequence of 'Candidatus Halobonum tyrrellensis' Strain G22, Isolated from the Hypersaline Waters of Lake Tyrrell, Australia.</title>
        <authorList>
            <person name="Ugalde J.A."/>
            <person name="Narasingarao P."/>
            <person name="Kuo S."/>
            <person name="Podell S."/>
            <person name="Allen E.E."/>
        </authorList>
    </citation>
    <scope>NUCLEOTIDE SEQUENCE [LARGE SCALE GENOMIC DNA]</scope>
    <source>
        <strain evidence="7 8">G22</strain>
    </source>
</reference>
<dbReference type="eggNOG" id="arCOG04260">
    <property type="taxonomic scope" value="Archaea"/>
</dbReference>
<keyword evidence="3" id="KW-0521">NADP</keyword>
<evidence type="ECO:0000313" key="7">
    <source>
        <dbReference type="EMBL" id="ESP87824.1"/>
    </source>
</evidence>
<dbReference type="FunFam" id="3.30.70.420:FF:000001">
    <property type="entry name" value="3-hydroxy-3-methylglutaryl coenzyme A reductase"/>
    <property type="match status" value="1"/>
</dbReference>
<dbReference type="Gene3D" id="3.90.770.10">
    <property type="entry name" value="3-hydroxy-3-methylglutaryl-coenzyme A Reductase, Chain A, domain 2"/>
    <property type="match status" value="1"/>
</dbReference>
<comment type="catalytic activity">
    <reaction evidence="5">
        <text>(R)-mevalonate + 2 NADP(+) + CoA = (3S)-3-hydroxy-3-methylglutaryl-CoA + 2 NADPH + 2 H(+)</text>
        <dbReference type="Rhea" id="RHEA:15989"/>
        <dbReference type="ChEBI" id="CHEBI:15378"/>
        <dbReference type="ChEBI" id="CHEBI:36464"/>
        <dbReference type="ChEBI" id="CHEBI:43074"/>
        <dbReference type="ChEBI" id="CHEBI:57287"/>
        <dbReference type="ChEBI" id="CHEBI:57783"/>
        <dbReference type="ChEBI" id="CHEBI:58349"/>
        <dbReference type="EC" id="1.1.1.34"/>
    </reaction>
</comment>
<protein>
    <recommendedName>
        <fullName evidence="2">hydroxymethylglutaryl-CoA reductase (NADPH)</fullName>
        <ecNumber evidence="2">1.1.1.34</ecNumber>
    </recommendedName>
</protein>
<keyword evidence="4" id="KW-0560">Oxidoreductase</keyword>
<dbReference type="PANTHER" id="PTHR10572">
    <property type="entry name" value="3-HYDROXY-3-METHYLGLUTARYL-COENZYME A REDUCTASE"/>
    <property type="match status" value="1"/>
</dbReference>
<feature type="region of interest" description="Disordered" evidence="6">
    <location>
        <begin position="328"/>
        <end position="361"/>
    </location>
</feature>
<sequence>MSDADTERLAARVREGDLRLYELEEHADADTAVAARRLLVEEASGAELETTGEYAFPAEMATGTNVENMVGAVQVPVGVVGPVTIDGGALSGERHVPMATTEGALLASVNRGCSALNTAGGASARVLKNRMTRAPVFRVDGVVEAEALASWTRDNVEALRAVAEATTNHGELREVRPYAVGNNVYLRFAYDTKDAMGMNMATIATEAACEVVEDETGAELVALSGNLCSDKKPAAVNAVEGRGRTVAADVTVPRETVRETLKTTPEAVAEVNTRKNLVGSAKAGSLGFNAHVANAVAAVFLATGQDAAQVVEGANAITTAEVVAGDAPSRTVDRNGAAESGVGPDGDAPDGDAPDGDGAAAGRGGDLYVSVTLASLEVGTVGGGTKLPTQAEALDVLGVRGGGDPAGSNADALAEAVAVTALAGELSLLSALASRNLSSAHAELGR</sequence>
<dbReference type="CDD" id="cd00643">
    <property type="entry name" value="HMG-CoA_reductase_classI"/>
    <property type="match status" value="1"/>
</dbReference>
<proteinExistence type="inferred from homology"/>
<dbReference type="Proteomes" id="UP000017840">
    <property type="component" value="Unassembled WGS sequence"/>
</dbReference>
<dbReference type="EMBL" id="ASGZ01000043">
    <property type="protein sequence ID" value="ESP87824.1"/>
    <property type="molecule type" value="Genomic_DNA"/>
</dbReference>
<comment type="similarity">
    <text evidence="1">Belongs to the HMG-CoA reductase family.</text>
</comment>
<dbReference type="PATRIC" id="fig|1324957.4.peg.2468"/>
<dbReference type="SUPFAM" id="SSF56542">
    <property type="entry name" value="Substrate-binding domain of HMG-CoA reductase"/>
    <property type="match status" value="1"/>
</dbReference>
<dbReference type="Pfam" id="PF00368">
    <property type="entry name" value="HMG-CoA_red"/>
    <property type="match status" value="1"/>
</dbReference>
<evidence type="ECO:0000313" key="8">
    <source>
        <dbReference type="Proteomes" id="UP000017840"/>
    </source>
</evidence>
<dbReference type="InterPro" id="IPR002202">
    <property type="entry name" value="HMG_CoA_Rdtase"/>
</dbReference>
<comment type="caution">
    <text evidence="7">The sequence shown here is derived from an EMBL/GenBank/DDBJ whole genome shotgun (WGS) entry which is preliminary data.</text>
</comment>
<evidence type="ECO:0000256" key="1">
    <source>
        <dbReference type="ARBA" id="ARBA00007661"/>
    </source>
</evidence>
<gene>
    <name evidence="7" type="ORF">K933_12151</name>
</gene>
<dbReference type="GO" id="GO:0016126">
    <property type="term" value="P:sterol biosynthetic process"/>
    <property type="evidence" value="ECO:0007669"/>
    <property type="project" value="TreeGrafter"/>
</dbReference>
<dbReference type="Gene3D" id="3.30.70.420">
    <property type="entry name" value="Hydroxymethylglutaryl-CoA reductase, class I/II, NAD/NADP-binding domain"/>
    <property type="match status" value="1"/>
</dbReference>
<name>V4HIU8_9EURY</name>
<keyword evidence="8" id="KW-1185">Reference proteome</keyword>
<evidence type="ECO:0000256" key="2">
    <source>
        <dbReference type="ARBA" id="ARBA00012999"/>
    </source>
</evidence>
<dbReference type="SUPFAM" id="SSF55035">
    <property type="entry name" value="NAD-binding domain of HMG-CoA reductase"/>
    <property type="match status" value="1"/>
</dbReference>
<dbReference type="InterPro" id="IPR004554">
    <property type="entry name" value="HMG_CoA_Rdtase_eu_arc"/>
</dbReference>
<organism evidence="7 8">
    <name type="scientific">Candidatus Halobonum tyrrellensis G22</name>
    <dbReference type="NCBI Taxonomy" id="1324957"/>
    <lineage>
        <taxon>Archaea</taxon>
        <taxon>Methanobacteriati</taxon>
        <taxon>Methanobacteriota</taxon>
        <taxon>Stenosarchaea group</taxon>
        <taxon>Halobacteria</taxon>
        <taxon>Halobacteriales</taxon>
        <taxon>Haloferacaceae</taxon>
        <taxon>Candidatus Halobonum</taxon>
    </lineage>
</organism>
<evidence type="ECO:0000256" key="4">
    <source>
        <dbReference type="ARBA" id="ARBA00023002"/>
    </source>
</evidence>
<dbReference type="PANTHER" id="PTHR10572:SF24">
    <property type="entry name" value="3-HYDROXY-3-METHYLGLUTARYL-COENZYME A REDUCTASE"/>
    <property type="match status" value="1"/>
</dbReference>
<dbReference type="PRINTS" id="PR00071">
    <property type="entry name" value="HMGCOARDTASE"/>
</dbReference>
<dbReference type="InterPro" id="IPR009023">
    <property type="entry name" value="HMG_CoA_Rdtase_NAD(P)-bd_sf"/>
</dbReference>
<dbReference type="AlphaFoldDB" id="V4HIU8"/>
<dbReference type="OrthoDB" id="10981at2157"/>
<dbReference type="InterPro" id="IPR009029">
    <property type="entry name" value="HMG_CoA_Rdtase_sub-bd_dom_sf"/>
</dbReference>
<evidence type="ECO:0000256" key="5">
    <source>
        <dbReference type="ARBA" id="ARBA00049903"/>
    </source>
</evidence>
<dbReference type="GO" id="GO:0008299">
    <property type="term" value="P:isoprenoid biosynthetic process"/>
    <property type="evidence" value="ECO:0007669"/>
    <property type="project" value="InterPro"/>
</dbReference>
<dbReference type="PROSITE" id="PS50065">
    <property type="entry name" value="HMG_COA_REDUCTASE_4"/>
    <property type="match status" value="1"/>
</dbReference>
<dbReference type="EC" id="1.1.1.34" evidence="2"/>
<dbReference type="PROSITE" id="PS00066">
    <property type="entry name" value="HMG_COA_REDUCTASE_1"/>
    <property type="match status" value="1"/>
</dbReference>
<dbReference type="STRING" id="1324957.K933_12151"/>
<dbReference type="PROSITE" id="PS00318">
    <property type="entry name" value="HMG_COA_REDUCTASE_2"/>
    <property type="match status" value="1"/>
</dbReference>
<evidence type="ECO:0000256" key="6">
    <source>
        <dbReference type="SAM" id="MobiDB-lite"/>
    </source>
</evidence>
<dbReference type="GO" id="GO:0015936">
    <property type="term" value="P:coenzyme A metabolic process"/>
    <property type="evidence" value="ECO:0007669"/>
    <property type="project" value="InterPro"/>
</dbReference>
<dbReference type="InterPro" id="IPR023074">
    <property type="entry name" value="HMG_CoA_Rdtase_cat_sf"/>
</dbReference>
<accession>V4HIU8</accession>
<evidence type="ECO:0000256" key="3">
    <source>
        <dbReference type="ARBA" id="ARBA00022857"/>
    </source>
</evidence>
<dbReference type="GO" id="GO:0004420">
    <property type="term" value="F:hydroxymethylglutaryl-CoA reductase (NADPH) activity"/>
    <property type="evidence" value="ECO:0007669"/>
    <property type="project" value="UniProtKB-EC"/>
</dbReference>
<dbReference type="RefSeq" id="WP_023395006.1">
    <property type="nucleotide sequence ID" value="NZ_ASGZ01000043.1"/>
</dbReference>